<dbReference type="EMBL" id="CAEZYR010000005">
    <property type="protein sequence ID" value="CAB4727340.1"/>
    <property type="molecule type" value="Genomic_DNA"/>
</dbReference>
<evidence type="ECO:0000256" key="3">
    <source>
        <dbReference type="ARBA" id="ARBA00022475"/>
    </source>
</evidence>
<gene>
    <name evidence="8" type="ORF">UFOPK2754_00244</name>
    <name evidence="9" type="ORF">UFOPK3139_02289</name>
    <name evidence="10" type="ORF">UFOPK3543_01881</name>
    <name evidence="11" type="ORF">UFOPK3967_03125</name>
</gene>
<feature type="transmembrane region" description="Helical" evidence="7">
    <location>
        <begin position="236"/>
        <end position="261"/>
    </location>
</feature>
<evidence type="ECO:0000256" key="6">
    <source>
        <dbReference type="ARBA" id="ARBA00023136"/>
    </source>
</evidence>
<dbReference type="GO" id="GO:0005886">
    <property type="term" value="C:plasma membrane"/>
    <property type="evidence" value="ECO:0007669"/>
    <property type="project" value="UniProtKB-SubCell"/>
</dbReference>
<comment type="subcellular location">
    <subcellularLocation>
        <location evidence="1">Cell membrane</location>
        <topology evidence="1">Multi-pass membrane protein</topology>
    </subcellularLocation>
</comment>
<keyword evidence="6 7" id="KW-0472">Membrane</keyword>
<dbReference type="PANTHER" id="PTHR23513">
    <property type="entry name" value="INTEGRAL MEMBRANE EFFLUX PROTEIN-RELATED"/>
    <property type="match status" value="1"/>
</dbReference>
<dbReference type="InterPro" id="IPR036259">
    <property type="entry name" value="MFS_trans_sf"/>
</dbReference>
<keyword evidence="4 7" id="KW-0812">Transmembrane</keyword>
<feature type="transmembrane region" description="Helical" evidence="7">
    <location>
        <begin position="159"/>
        <end position="180"/>
    </location>
</feature>
<dbReference type="SUPFAM" id="SSF103473">
    <property type="entry name" value="MFS general substrate transporter"/>
    <property type="match status" value="1"/>
</dbReference>
<sequence>MNDTEPSASRETAPRHEVPTIGSVLRDRYVRRFVTAQFATSIGIFLQIAVLAKQLYDITNSALALGVLGLVEFAPAAMLVLVTGTVADRFDRRKVAACALVGQCLATLALLLYARTDPTEAWPLFVIAFGYGVARAFMSPSTRSMPPMIAPDNGLPRMIAVSSIAMTLAVIIGPAASGFLYSSGAWVAYAVSLGAQLLGLGGILLVQFRRQSARSTDRPTMHHALEGLRFIRHTPLLLAAIALDLFAVLFGGAVALLPAIADERLGVGDVGYGWLRASVGIGGGLMAIALSFRPVQRNIGRVLLFVVGIFGAATVVLGLTRNYALAFVSLAVLSGADMVSMVIRSTLVPLATPDDKRGRVFAVEMLFIGASNELGAFESGVAAAVIGTGAAIVSGGLATIAIVGLWWVFFPALRNVDRYEDLSNHTGPSG</sequence>
<proteinExistence type="predicted"/>
<evidence type="ECO:0000313" key="8">
    <source>
        <dbReference type="EMBL" id="CAB4727340.1"/>
    </source>
</evidence>
<keyword evidence="2" id="KW-0813">Transport</keyword>
<evidence type="ECO:0000256" key="2">
    <source>
        <dbReference type="ARBA" id="ARBA00022448"/>
    </source>
</evidence>
<feature type="transmembrane region" description="Helical" evidence="7">
    <location>
        <begin position="273"/>
        <end position="292"/>
    </location>
</feature>
<evidence type="ECO:0000313" key="11">
    <source>
        <dbReference type="EMBL" id="CAB5026931.1"/>
    </source>
</evidence>
<keyword evidence="3" id="KW-1003">Cell membrane</keyword>
<evidence type="ECO:0000256" key="1">
    <source>
        <dbReference type="ARBA" id="ARBA00004651"/>
    </source>
</evidence>
<dbReference type="Gene3D" id="1.20.1250.20">
    <property type="entry name" value="MFS general substrate transporter like domains"/>
    <property type="match status" value="1"/>
</dbReference>
<dbReference type="AlphaFoldDB" id="A0A6J7RE41"/>
<organism evidence="11">
    <name type="scientific">freshwater metagenome</name>
    <dbReference type="NCBI Taxonomy" id="449393"/>
    <lineage>
        <taxon>unclassified sequences</taxon>
        <taxon>metagenomes</taxon>
        <taxon>ecological metagenomes</taxon>
    </lineage>
</organism>
<dbReference type="Pfam" id="PF05977">
    <property type="entry name" value="MFS_3"/>
    <property type="match status" value="1"/>
</dbReference>
<feature type="transmembrane region" description="Helical" evidence="7">
    <location>
        <begin position="95"/>
        <end position="115"/>
    </location>
</feature>
<protein>
    <submittedName>
        <fullName evidence="11">Unannotated protein</fullName>
    </submittedName>
</protein>
<evidence type="ECO:0000256" key="5">
    <source>
        <dbReference type="ARBA" id="ARBA00022989"/>
    </source>
</evidence>
<dbReference type="EMBL" id="CAFBMH010000075">
    <property type="protein sequence ID" value="CAB4917216.1"/>
    <property type="molecule type" value="Genomic_DNA"/>
</dbReference>
<evidence type="ECO:0000256" key="4">
    <source>
        <dbReference type="ARBA" id="ARBA00022692"/>
    </source>
</evidence>
<feature type="transmembrane region" description="Helical" evidence="7">
    <location>
        <begin position="299"/>
        <end position="319"/>
    </location>
</feature>
<reference evidence="11" key="1">
    <citation type="submission" date="2020-05" db="EMBL/GenBank/DDBJ databases">
        <authorList>
            <person name="Chiriac C."/>
            <person name="Salcher M."/>
            <person name="Ghai R."/>
            <person name="Kavagutti S V."/>
        </authorList>
    </citation>
    <scope>NUCLEOTIDE SEQUENCE</scope>
</reference>
<dbReference type="PANTHER" id="PTHR23513:SF9">
    <property type="entry name" value="ENTEROBACTIN EXPORTER ENTS"/>
    <property type="match status" value="1"/>
</dbReference>
<evidence type="ECO:0000256" key="7">
    <source>
        <dbReference type="SAM" id="Phobius"/>
    </source>
</evidence>
<keyword evidence="5 7" id="KW-1133">Transmembrane helix</keyword>
<feature type="transmembrane region" description="Helical" evidence="7">
    <location>
        <begin position="62"/>
        <end position="83"/>
    </location>
</feature>
<evidence type="ECO:0000313" key="9">
    <source>
        <dbReference type="EMBL" id="CAB4835046.1"/>
    </source>
</evidence>
<accession>A0A6J7RE41</accession>
<feature type="transmembrane region" description="Helical" evidence="7">
    <location>
        <begin position="383"/>
        <end position="409"/>
    </location>
</feature>
<dbReference type="EMBL" id="CAFABA010000111">
    <property type="protein sequence ID" value="CAB4835046.1"/>
    <property type="molecule type" value="Genomic_DNA"/>
</dbReference>
<name>A0A6J7RE41_9ZZZZ</name>
<evidence type="ECO:0000313" key="10">
    <source>
        <dbReference type="EMBL" id="CAB4917216.1"/>
    </source>
</evidence>
<dbReference type="InterPro" id="IPR010290">
    <property type="entry name" value="TM_effector"/>
</dbReference>
<dbReference type="EMBL" id="CAFBOS010000316">
    <property type="protein sequence ID" value="CAB5026931.1"/>
    <property type="molecule type" value="Genomic_DNA"/>
</dbReference>
<feature type="transmembrane region" description="Helical" evidence="7">
    <location>
        <begin position="33"/>
        <end position="56"/>
    </location>
</feature>
<feature type="transmembrane region" description="Helical" evidence="7">
    <location>
        <begin position="186"/>
        <end position="208"/>
    </location>
</feature>
<feature type="transmembrane region" description="Helical" evidence="7">
    <location>
        <begin position="325"/>
        <end position="347"/>
    </location>
</feature>
<dbReference type="CDD" id="cd06173">
    <property type="entry name" value="MFS_MefA_like"/>
    <property type="match status" value="1"/>
</dbReference>
<feature type="transmembrane region" description="Helical" evidence="7">
    <location>
        <begin position="121"/>
        <end position="138"/>
    </location>
</feature>
<feature type="transmembrane region" description="Helical" evidence="7">
    <location>
        <begin position="359"/>
        <end position="377"/>
    </location>
</feature>